<keyword evidence="1" id="KW-1133">Transmembrane helix</keyword>
<accession>A0A2D6M1N2</accession>
<evidence type="ECO:0000313" key="2">
    <source>
        <dbReference type="EMBL" id="MAG22342.1"/>
    </source>
</evidence>
<evidence type="ECO:0000313" key="3">
    <source>
        <dbReference type="Proteomes" id="UP000226592"/>
    </source>
</evidence>
<dbReference type="Proteomes" id="UP000226592">
    <property type="component" value="Unassembled WGS sequence"/>
</dbReference>
<feature type="transmembrane region" description="Helical" evidence="1">
    <location>
        <begin position="12"/>
        <end position="32"/>
    </location>
</feature>
<dbReference type="EMBL" id="NZBU01000011">
    <property type="protein sequence ID" value="MAG22342.1"/>
    <property type="molecule type" value="Genomic_DNA"/>
</dbReference>
<evidence type="ECO:0000256" key="1">
    <source>
        <dbReference type="SAM" id="Phobius"/>
    </source>
</evidence>
<reference evidence="3" key="1">
    <citation type="submission" date="2017-09" db="EMBL/GenBank/DDBJ databases">
        <title>The Reconstruction of 2,631 Draft Metagenome-Assembled Genomes from the Global Oceans.</title>
        <authorList>
            <person name="Tully B.J."/>
            <person name="Graham E.D."/>
            <person name="Heidelberg J.F."/>
        </authorList>
    </citation>
    <scope>NUCLEOTIDE SEQUENCE [LARGE SCALE GENOMIC DNA]</scope>
</reference>
<evidence type="ECO:0008006" key="4">
    <source>
        <dbReference type="Google" id="ProtNLM"/>
    </source>
</evidence>
<gene>
    <name evidence="2" type="ORF">CL943_03515</name>
</gene>
<comment type="caution">
    <text evidence="2">The sequence shown here is derived from an EMBL/GenBank/DDBJ whole genome shotgun (WGS) entry which is preliminary data.</text>
</comment>
<proteinExistence type="predicted"/>
<protein>
    <recommendedName>
        <fullName evidence="4">Class III signal peptide-containing protein</fullName>
    </recommendedName>
</protein>
<sequence length="185" mass="20997">MFNKKGQEAAPFELLIAVIVMGFVIFVGMQAMERLYIQKCFGTTDAKLEEMKTILEVAVDQKSPQSINFRLSGCFNEEDELMKITDWDEPSFCADFCGSPKKLCTLLEYSYSGKNSFSVRKCLNIPPDTVFPSQSFAGAKCRDREDTSYELQDFDVRIPQGDYLLTNATLATDTFPTICAYYREI</sequence>
<organism evidence="2 3">
    <name type="scientific">Candidatus Iainarchaeum sp</name>
    <dbReference type="NCBI Taxonomy" id="3101447"/>
    <lineage>
        <taxon>Archaea</taxon>
        <taxon>Candidatus Iainarchaeota</taxon>
        <taxon>Candidatus Iainarchaeia</taxon>
        <taxon>Candidatus Iainarchaeales</taxon>
        <taxon>Candidatus Iainarchaeaceae</taxon>
        <taxon>Candidatus Iainarchaeum</taxon>
    </lineage>
</organism>
<keyword evidence="1" id="KW-0472">Membrane</keyword>
<keyword evidence="1" id="KW-0812">Transmembrane</keyword>
<dbReference type="AlphaFoldDB" id="A0A2D6M1N2"/>
<name>A0A2D6M1N2_9ARCH</name>